<sequence length="260" mass="28210">MNLRDMLHDLNTVMRLQSGKQWPWMTAAVVGSIGLAALDTLGVAMMLPLMQLLTMGAQSPWFPTIASVFRSEELPTLIVLVALLVAGTFVLKSLATILFRWWLVGRQNRMTAVGAAELLRKYVLSPYAAHRQREIADMYRHLGASTNAAFGSVLGGLISLLTNFATIMAIIVVLFVTAPLATLAAVVVFASVTLGLQLILKKKHLSLGHAQSEAEVSGWRSVTPVLAGFRDVRLTGSGHRFVESYRESKLVQAGVVWAAA</sequence>
<evidence type="ECO:0000313" key="8">
    <source>
        <dbReference type="Proteomes" id="UP001170379"/>
    </source>
</evidence>
<comment type="subcellular location">
    <subcellularLocation>
        <location evidence="1">Cell membrane</location>
        <topology evidence="1">Multi-pass membrane protein</topology>
    </subcellularLocation>
</comment>
<protein>
    <submittedName>
        <fullName evidence="7">ABC transporter ATP-binding protein</fullName>
    </submittedName>
</protein>
<keyword evidence="2 5" id="KW-0812">Transmembrane</keyword>
<dbReference type="SUPFAM" id="SSF90123">
    <property type="entry name" value="ABC transporter transmembrane region"/>
    <property type="match status" value="1"/>
</dbReference>
<organism evidence="7 8">
    <name type="scientific">Gulosibacter molinativorax</name>
    <dbReference type="NCBI Taxonomy" id="256821"/>
    <lineage>
        <taxon>Bacteria</taxon>
        <taxon>Bacillati</taxon>
        <taxon>Actinomycetota</taxon>
        <taxon>Actinomycetes</taxon>
        <taxon>Micrococcales</taxon>
        <taxon>Microbacteriaceae</taxon>
        <taxon>Gulosibacter</taxon>
    </lineage>
</organism>
<keyword evidence="7" id="KW-0547">Nucleotide-binding</keyword>
<feature type="transmembrane region" description="Helical" evidence="5">
    <location>
        <begin position="180"/>
        <end position="200"/>
    </location>
</feature>
<dbReference type="InterPro" id="IPR011527">
    <property type="entry name" value="ABC1_TM_dom"/>
</dbReference>
<keyword evidence="4 5" id="KW-0472">Membrane</keyword>
<evidence type="ECO:0000259" key="6">
    <source>
        <dbReference type="PROSITE" id="PS50929"/>
    </source>
</evidence>
<dbReference type="RefSeq" id="WP_026937621.1">
    <property type="nucleotide sequence ID" value="NZ_CP028426.1"/>
</dbReference>
<evidence type="ECO:0000256" key="5">
    <source>
        <dbReference type="SAM" id="Phobius"/>
    </source>
</evidence>
<keyword evidence="3 5" id="KW-1133">Transmembrane helix</keyword>
<evidence type="ECO:0000256" key="1">
    <source>
        <dbReference type="ARBA" id="ARBA00004651"/>
    </source>
</evidence>
<keyword evidence="8" id="KW-1185">Reference proteome</keyword>
<comment type="caution">
    <text evidence="7">The sequence shown here is derived from an EMBL/GenBank/DDBJ whole genome shotgun (WGS) entry which is preliminary data.</text>
</comment>
<feature type="transmembrane region" description="Helical" evidence="5">
    <location>
        <begin position="148"/>
        <end position="174"/>
    </location>
</feature>
<evidence type="ECO:0000256" key="3">
    <source>
        <dbReference type="ARBA" id="ARBA00022989"/>
    </source>
</evidence>
<dbReference type="GO" id="GO:0005524">
    <property type="term" value="F:ATP binding"/>
    <property type="evidence" value="ECO:0007669"/>
    <property type="project" value="UniProtKB-KW"/>
</dbReference>
<keyword evidence="7" id="KW-0067">ATP-binding</keyword>
<reference evidence="7" key="1">
    <citation type="submission" date="2018-03" db="EMBL/GenBank/DDBJ databases">
        <authorList>
            <person name="Nunes O.C."/>
            <person name="Lopes A.R."/>
            <person name="Froufe H."/>
            <person name="Munoz-Merida A."/>
            <person name="Barroso C."/>
            <person name="Egas C."/>
        </authorList>
    </citation>
    <scope>NUCLEOTIDE SEQUENCE</scope>
    <source>
        <strain evidence="7">ON4</strain>
    </source>
</reference>
<evidence type="ECO:0000256" key="2">
    <source>
        <dbReference type="ARBA" id="ARBA00022692"/>
    </source>
</evidence>
<dbReference type="Proteomes" id="UP001170379">
    <property type="component" value="Unassembled WGS sequence"/>
</dbReference>
<gene>
    <name evidence="7" type="ORF">C7K25_07760</name>
</gene>
<dbReference type="EMBL" id="PXVD01000011">
    <property type="protein sequence ID" value="MDJ1371263.1"/>
    <property type="molecule type" value="Genomic_DNA"/>
</dbReference>
<dbReference type="PROSITE" id="PS50929">
    <property type="entry name" value="ABC_TM1F"/>
    <property type="match status" value="1"/>
</dbReference>
<evidence type="ECO:0000256" key="4">
    <source>
        <dbReference type="ARBA" id="ARBA00023136"/>
    </source>
</evidence>
<evidence type="ECO:0000313" key="7">
    <source>
        <dbReference type="EMBL" id="MDJ1371263.1"/>
    </source>
</evidence>
<accession>A0ABT7C806</accession>
<name>A0ABT7C806_9MICO</name>
<dbReference type="InterPro" id="IPR036640">
    <property type="entry name" value="ABC1_TM_sf"/>
</dbReference>
<feature type="domain" description="ABC transmembrane type-1" evidence="6">
    <location>
        <begin position="27"/>
        <end position="247"/>
    </location>
</feature>
<feature type="transmembrane region" description="Helical" evidence="5">
    <location>
        <begin position="24"/>
        <end position="47"/>
    </location>
</feature>
<feature type="transmembrane region" description="Helical" evidence="5">
    <location>
        <begin position="77"/>
        <end position="103"/>
    </location>
</feature>
<reference evidence="7" key="2">
    <citation type="journal article" date="2022" name="Sci. Rep.">
        <title>In silico prediction of the enzymes involved in the degradation of the herbicide molinate by Gulosibacter molinativorax ON4T.</title>
        <authorList>
            <person name="Lopes A.R."/>
            <person name="Bunin E."/>
            <person name="Viana A.T."/>
            <person name="Froufe H."/>
            <person name="Munoz-Merida A."/>
            <person name="Pinho D."/>
            <person name="Figueiredo J."/>
            <person name="Barroso C."/>
            <person name="Vaz-Moreira I."/>
            <person name="Bellanger X."/>
            <person name="Egas C."/>
            <person name="Nunes O.C."/>
        </authorList>
    </citation>
    <scope>NUCLEOTIDE SEQUENCE</scope>
    <source>
        <strain evidence="7">ON4</strain>
    </source>
</reference>
<dbReference type="Gene3D" id="1.20.1560.10">
    <property type="entry name" value="ABC transporter type 1, transmembrane domain"/>
    <property type="match status" value="1"/>
</dbReference>
<proteinExistence type="predicted"/>